<evidence type="ECO:0000256" key="1">
    <source>
        <dbReference type="ARBA" id="ARBA00001231"/>
    </source>
</evidence>
<feature type="domain" description="Chitobiase/beta-hexosaminidases N-terminal" evidence="9">
    <location>
        <begin position="28"/>
        <end position="176"/>
    </location>
</feature>
<dbReference type="InterPro" id="IPR004866">
    <property type="entry name" value="CHB/HEX_N_dom"/>
</dbReference>
<dbReference type="InterPro" id="IPR004867">
    <property type="entry name" value="CHB_C_dom"/>
</dbReference>
<keyword evidence="4" id="KW-0378">Hydrolase</keyword>
<dbReference type="Gene3D" id="2.60.40.290">
    <property type="match status" value="1"/>
</dbReference>
<dbReference type="InterPro" id="IPR017853">
    <property type="entry name" value="GH"/>
</dbReference>
<dbReference type="RefSeq" id="WP_343333788.1">
    <property type="nucleotide sequence ID" value="NZ_JAPOHD010000027.1"/>
</dbReference>
<dbReference type="Pfam" id="PF02838">
    <property type="entry name" value="Glyco_hydro_20b"/>
    <property type="match status" value="1"/>
</dbReference>
<dbReference type="SUPFAM" id="SSF81296">
    <property type="entry name" value="E set domains"/>
    <property type="match status" value="1"/>
</dbReference>
<dbReference type="InterPro" id="IPR029018">
    <property type="entry name" value="Hex-like_dom2"/>
</dbReference>
<gene>
    <name evidence="10" type="ORF">OU798_13975</name>
</gene>
<keyword evidence="11" id="KW-1185">Reference proteome</keyword>
<comment type="catalytic activity">
    <reaction evidence="1">
        <text>Hydrolysis of terminal non-reducing N-acetyl-D-hexosamine residues in N-acetyl-beta-D-hexosaminides.</text>
        <dbReference type="EC" id="3.2.1.52"/>
    </reaction>
</comment>
<dbReference type="PRINTS" id="PR00738">
    <property type="entry name" value="GLHYDRLASE20"/>
</dbReference>
<proteinExistence type="inferred from homology"/>
<dbReference type="PANTHER" id="PTHR22600">
    <property type="entry name" value="BETA-HEXOSAMINIDASE"/>
    <property type="match status" value="1"/>
</dbReference>
<name>A0A9X3F6G5_9BACT</name>
<sequence>MKRNLVLIFSFILVIMFESCSNKIPSEEDLKLSWEIVSNNYSEDAKVKARFIIENNSEFKFNENNWALFYNQAPRDPLSSDNNTKVEHISGDWFKLSPEKGFKLNPGETKEIEYESEAWFIKESDAAVGPYFVFYDKNGNETAVVAAKDYTILPFTLPEQINRHKNDAEPIPAAAWQFDENRKLKELDASELLRIIPSPVSYKVTGGRVAFDEHIEILYQKGLENEAHYLSEFLGKTFHAEFSATEATEPKANSVFLSLNTITVNGKSKEAYQLDVKKNKSVIIQGSDAAGVFYGIQSLIALLPIDLFVGTEVPVVLDEMQIKDAPRFEYRGMHLDVARNFQTKETVKKAIDILSFYKVNNLLLYITEDEGWRVEIEELPELTEVGSHREHTSKDAIALHPSYGSGPEAYAEGSYGSGFYTRAEFIDIIQYAKARHINVIPEIGFPGHSRAAIKAMEARYEKYMALGDEDKANEFRLIDPEETSKYRSAQWYSDNIVNVARPSTYKFYETVVDDIIEIYKEAGVELEFLHTGGDEVPEGSWSESPMCAALMKEFPEYKDPKNLQAYGTRKVVEMLRSKNLKIGGWEEVALLKDETGRYNPNPEFADKEVYPYVWNTLGSNTELSYRLANAGYPVIMCNVSNFYFDLAYNKDPREPGLYWGGMGNVRDAWQVAPFDVFKTTIQSAMGAEIDTEIAYAGLERIKPEAKKNIIGVQAQIWAETIKDGEDDLMLRILPKLMGFAETAWSPEREWETISDKNEREASWDKGWNIFANTLAQKELPRLTLFYGGFNYHVPAPGGKIIDEKLHANSTYPGLIIRYSTDGTEPDINSSIYKEPVLVSGTVKIKAFDIAGKGSLSMDVN</sequence>
<dbReference type="InterPro" id="IPR015882">
    <property type="entry name" value="HEX_bac_N"/>
</dbReference>
<protein>
    <recommendedName>
        <fullName evidence="3">beta-N-acetylhexosaminidase</fullName>
        <ecNumber evidence="3">3.2.1.52</ecNumber>
    </recommendedName>
    <alternativeName>
        <fullName evidence="6">Beta-N-acetylhexosaminidase</fullName>
    </alternativeName>
    <alternativeName>
        <fullName evidence="7">N-acetyl-beta-glucosaminidase</fullName>
    </alternativeName>
</protein>
<dbReference type="Proteomes" id="UP001145087">
    <property type="component" value="Unassembled WGS sequence"/>
</dbReference>
<comment type="caution">
    <text evidence="10">The sequence shown here is derived from an EMBL/GenBank/DDBJ whole genome shotgun (WGS) entry which is preliminary data.</text>
</comment>
<dbReference type="SUPFAM" id="SSF51445">
    <property type="entry name" value="(Trans)glycosidases"/>
    <property type="match status" value="1"/>
</dbReference>
<dbReference type="GO" id="GO:0005975">
    <property type="term" value="P:carbohydrate metabolic process"/>
    <property type="evidence" value="ECO:0007669"/>
    <property type="project" value="InterPro"/>
</dbReference>
<dbReference type="InterPro" id="IPR012291">
    <property type="entry name" value="CBM2_carb-bd_dom_sf"/>
</dbReference>
<dbReference type="Pfam" id="PF03174">
    <property type="entry name" value="CHB_HEX_C"/>
    <property type="match status" value="1"/>
</dbReference>
<dbReference type="SUPFAM" id="SSF49384">
    <property type="entry name" value="Carbohydrate-binding domain"/>
    <property type="match status" value="1"/>
</dbReference>
<organism evidence="10 11">
    <name type="scientific">Draconibacterium aestuarii</name>
    <dbReference type="NCBI Taxonomy" id="2998507"/>
    <lineage>
        <taxon>Bacteria</taxon>
        <taxon>Pseudomonadati</taxon>
        <taxon>Bacteroidota</taxon>
        <taxon>Bacteroidia</taxon>
        <taxon>Marinilabiliales</taxon>
        <taxon>Prolixibacteraceae</taxon>
        <taxon>Draconibacterium</taxon>
    </lineage>
</organism>
<dbReference type="InterPro" id="IPR013783">
    <property type="entry name" value="Ig-like_fold"/>
</dbReference>
<dbReference type="PANTHER" id="PTHR22600:SF57">
    <property type="entry name" value="BETA-N-ACETYLHEXOSAMINIDASE"/>
    <property type="match status" value="1"/>
</dbReference>
<evidence type="ECO:0000259" key="9">
    <source>
        <dbReference type="SMART" id="SM01081"/>
    </source>
</evidence>
<comment type="similarity">
    <text evidence="2">Belongs to the glycosyl hydrolase 20 family.</text>
</comment>
<dbReference type="GO" id="GO:0030247">
    <property type="term" value="F:polysaccharide binding"/>
    <property type="evidence" value="ECO:0007669"/>
    <property type="project" value="InterPro"/>
</dbReference>
<evidence type="ECO:0000313" key="11">
    <source>
        <dbReference type="Proteomes" id="UP001145087"/>
    </source>
</evidence>
<dbReference type="GO" id="GO:0004563">
    <property type="term" value="F:beta-N-acetylhexosaminidase activity"/>
    <property type="evidence" value="ECO:0007669"/>
    <property type="project" value="UniProtKB-EC"/>
</dbReference>
<dbReference type="InterPro" id="IPR014756">
    <property type="entry name" value="Ig_E-set"/>
</dbReference>
<evidence type="ECO:0000256" key="4">
    <source>
        <dbReference type="ARBA" id="ARBA00022801"/>
    </source>
</evidence>
<evidence type="ECO:0000256" key="8">
    <source>
        <dbReference type="PIRSR" id="PIRSR625705-1"/>
    </source>
</evidence>
<evidence type="ECO:0000256" key="2">
    <source>
        <dbReference type="ARBA" id="ARBA00006285"/>
    </source>
</evidence>
<dbReference type="Gene3D" id="2.60.40.10">
    <property type="entry name" value="Immunoglobulins"/>
    <property type="match status" value="1"/>
</dbReference>
<dbReference type="CDD" id="cd02847">
    <property type="entry name" value="E_set_Chitobiase_C"/>
    <property type="match status" value="1"/>
</dbReference>
<dbReference type="InterPro" id="IPR025705">
    <property type="entry name" value="Beta_hexosaminidase_sua/sub"/>
</dbReference>
<feature type="active site" description="Proton donor" evidence="8">
    <location>
        <position position="535"/>
    </location>
</feature>
<dbReference type="Pfam" id="PF00728">
    <property type="entry name" value="Glyco_hydro_20"/>
    <property type="match status" value="1"/>
</dbReference>
<dbReference type="Pfam" id="PF03173">
    <property type="entry name" value="CHB_HEX"/>
    <property type="match status" value="1"/>
</dbReference>
<dbReference type="EC" id="3.2.1.52" evidence="3"/>
<dbReference type="Gene3D" id="3.20.20.80">
    <property type="entry name" value="Glycosidases"/>
    <property type="match status" value="1"/>
</dbReference>
<dbReference type="GO" id="GO:0016020">
    <property type="term" value="C:membrane"/>
    <property type="evidence" value="ECO:0007669"/>
    <property type="project" value="TreeGrafter"/>
</dbReference>
<dbReference type="Gene3D" id="3.30.379.10">
    <property type="entry name" value="Chitobiase/beta-hexosaminidase domain 2-like"/>
    <property type="match status" value="1"/>
</dbReference>
<evidence type="ECO:0000256" key="7">
    <source>
        <dbReference type="ARBA" id="ARBA00033000"/>
    </source>
</evidence>
<evidence type="ECO:0000256" key="6">
    <source>
        <dbReference type="ARBA" id="ARBA00030512"/>
    </source>
</evidence>
<dbReference type="EMBL" id="JAPOHD010000027">
    <property type="protein sequence ID" value="MCY1721459.1"/>
    <property type="molecule type" value="Genomic_DNA"/>
</dbReference>
<dbReference type="SMART" id="SM01081">
    <property type="entry name" value="CHB_HEX"/>
    <property type="match status" value="1"/>
</dbReference>
<dbReference type="InterPro" id="IPR015883">
    <property type="entry name" value="Glyco_hydro_20_cat"/>
</dbReference>
<reference evidence="10" key="1">
    <citation type="submission" date="2022-11" db="EMBL/GenBank/DDBJ databases">
        <title>Marilongibacter aestuarii gen. nov., sp. nov., isolated from tidal flat sediment.</title>
        <authorList>
            <person name="Jiayan W."/>
        </authorList>
    </citation>
    <scope>NUCLEOTIDE SEQUENCE</scope>
    <source>
        <strain evidence="10">Z1-6</strain>
    </source>
</reference>
<dbReference type="AlphaFoldDB" id="A0A9X3F6G5"/>
<dbReference type="GO" id="GO:0030203">
    <property type="term" value="P:glycosaminoglycan metabolic process"/>
    <property type="evidence" value="ECO:0007669"/>
    <property type="project" value="TreeGrafter"/>
</dbReference>
<accession>A0A9X3F6G5</accession>
<dbReference type="SUPFAM" id="SSF55545">
    <property type="entry name" value="beta-N-acetylhexosaminidase-like domain"/>
    <property type="match status" value="1"/>
</dbReference>
<evidence type="ECO:0000256" key="5">
    <source>
        <dbReference type="ARBA" id="ARBA00023295"/>
    </source>
</evidence>
<evidence type="ECO:0000313" key="10">
    <source>
        <dbReference type="EMBL" id="MCY1721459.1"/>
    </source>
</evidence>
<dbReference type="InterPro" id="IPR008965">
    <property type="entry name" value="CBM2/CBM3_carb-bd_dom_sf"/>
</dbReference>
<evidence type="ECO:0000256" key="3">
    <source>
        <dbReference type="ARBA" id="ARBA00012663"/>
    </source>
</evidence>
<keyword evidence="5" id="KW-0326">Glycosidase</keyword>